<evidence type="ECO:0000313" key="2">
    <source>
        <dbReference type="Proteomes" id="UP000198802"/>
    </source>
</evidence>
<dbReference type="EMBL" id="FAOZ01000002">
    <property type="protein sequence ID" value="CUU54039.1"/>
    <property type="molecule type" value="Genomic_DNA"/>
</dbReference>
<keyword evidence="2" id="KW-1185">Reference proteome</keyword>
<gene>
    <name evidence="1" type="ORF">Ga0074812_10242</name>
</gene>
<dbReference type="RefSeq" id="WP_091271270.1">
    <property type="nucleotide sequence ID" value="NZ_FAOZ01000002.1"/>
</dbReference>
<protein>
    <submittedName>
        <fullName evidence="1">Uncharacterized protein</fullName>
    </submittedName>
</protein>
<proteinExistence type="predicted"/>
<reference evidence="2" key="1">
    <citation type="submission" date="2015-11" db="EMBL/GenBank/DDBJ databases">
        <authorList>
            <person name="Varghese N."/>
        </authorList>
    </citation>
    <scope>NUCLEOTIDE SEQUENCE [LARGE SCALE GENOMIC DNA]</scope>
    <source>
        <strain evidence="2">DSM 45899</strain>
    </source>
</reference>
<evidence type="ECO:0000313" key="1">
    <source>
        <dbReference type="EMBL" id="CUU54039.1"/>
    </source>
</evidence>
<sequence length="187" mass="20657">MTGALTVSFTRRRGRADQVHVTRGDMTTTSWEFPSYGDALPHDLVHLVVEEGLDLTDGFWGLIDQGAYVVMVGDQAVLTRDGVPLAQRPDTDFTGLRRAEEAVAILGPQPHLEQSGKIILARVDPGSFATPDLPGTARRLGFQLPQSTTSDRVDTIHTRLRDLARRWRDVEDGTITLTWHRASTSGR</sequence>
<organism evidence="1 2">
    <name type="scientific">Parafrankia irregularis</name>
    <dbReference type="NCBI Taxonomy" id="795642"/>
    <lineage>
        <taxon>Bacteria</taxon>
        <taxon>Bacillati</taxon>
        <taxon>Actinomycetota</taxon>
        <taxon>Actinomycetes</taxon>
        <taxon>Frankiales</taxon>
        <taxon>Frankiaceae</taxon>
        <taxon>Parafrankia</taxon>
    </lineage>
</organism>
<accession>A0A0S4QF64</accession>
<dbReference type="AlphaFoldDB" id="A0A0S4QF64"/>
<dbReference type="Proteomes" id="UP000198802">
    <property type="component" value="Unassembled WGS sequence"/>
</dbReference>
<name>A0A0S4QF64_9ACTN</name>